<dbReference type="PANTHER" id="PTHR42101">
    <property type="entry name" value="CHROMOSOME 16, WHOLE GENOME SHOTGUN SEQUENCE"/>
    <property type="match status" value="1"/>
</dbReference>
<keyword evidence="2" id="KW-0472">Membrane</keyword>
<protein>
    <recommendedName>
        <fullName evidence="5">Transmembrane protein</fullName>
    </recommendedName>
</protein>
<keyword evidence="2" id="KW-0812">Transmembrane</keyword>
<feature type="transmembrane region" description="Helical" evidence="2">
    <location>
        <begin position="223"/>
        <end position="247"/>
    </location>
</feature>
<feature type="region of interest" description="Disordered" evidence="1">
    <location>
        <begin position="1"/>
        <end position="43"/>
    </location>
</feature>
<name>A0A165NY90_EXIGL</name>
<feature type="transmembrane region" description="Helical" evidence="2">
    <location>
        <begin position="173"/>
        <end position="196"/>
    </location>
</feature>
<reference evidence="3 4" key="1">
    <citation type="journal article" date="2016" name="Mol. Biol. Evol.">
        <title>Comparative Genomics of Early-Diverging Mushroom-Forming Fungi Provides Insights into the Origins of Lignocellulose Decay Capabilities.</title>
        <authorList>
            <person name="Nagy L.G."/>
            <person name="Riley R."/>
            <person name="Tritt A."/>
            <person name="Adam C."/>
            <person name="Daum C."/>
            <person name="Floudas D."/>
            <person name="Sun H."/>
            <person name="Yadav J.S."/>
            <person name="Pangilinan J."/>
            <person name="Larsson K.H."/>
            <person name="Matsuura K."/>
            <person name="Barry K."/>
            <person name="Labutti K."/>
            <person name="Kuo R."/>
            <person name="Ohm R.A."/>
            <person name="Bhattacharya S.S."/>
            <person name="Shirouzu T."/>
            <person name="Yoshinaga Y."/>
            <person name="Martin F.M."/>
            <person name="Grigoriev I.V."/>
            <person name="Hibbett D.S."/>
        </authorList>
    </citation>
    <scope>NUCLEOTIDE SEQUENCE [LARGE SCALE GENOMIC DNA]</scope>
    <source>
        <strain evidence="3 4">HHB12029</strain>
    </source>
</reference>
<feature type="transmembrane region" description="Helical" evidence="2">
    <location>
        <begin position="96"/>
        <end position="113"/>
    </location>
</feature>
<gene>
    <name evidence="3" type="ORF">EXIGLDRAFT_830105</name>
</gene>
<sequence>MRFSQASSNRDPDPNELELDDMRRPSALSPRVSPSDASNDDVENGDWAELTADVPWDAELSHEILNFSQLVHNGFDLVWIGALTCFPSTAPPTGFFLDRFLLTVLFFVLAWWLRISQAIYDTRFLLDDTWHRIFSVCRLGLFYAVAVMFVDHFKGLSTDEDLYIISPASDAGLQTAFAGLAGVFFTSRLLQAVQYYRVLYILKRERCEVGEQPHLLYPQPRDLWMMVLMLMNSALVFLVICISHVFGTGVNGLVWSALQLLVCAVAISGEIAAYLMAFFPSHSQERMLDRLQFLTSGIFVHGFGLTLNYARILMPDLGLSRWLLVAFQVGPIAASYLLMWRIYRKSFAGFTAIGTTRQKLVLLYHFLVHLLIVILMAATRSTLKDAWHLMKWSQCFTFKELATFPDVQDTVRWIASPAVWIIPLTALYLIMMAGLMWLSGPSNSFSSWAVVKARYAGGRCIAAMLCLHIIPGPFAVMSMMQLEFVPILAFLAIQHSRDVPVEKPMIHGQPSHRSLYGWLEKDHQRDEDSESAPGNDPAEGAGDPDEGDTSLT</sequence>
<feature type="transmembrane region" description="Helical" evidence="2">
    <location>
        <begin position="460"/>
        <end position="480"/>
    </location>
</feature>
<evidence type="ECO:0000313" key="4">
    <source>
        <dbReference type="Proteomes" id="UP000077266"/>
    </source>
</evidence>
<evidence type="ECO:0008006" key="5">
    <source>
        <dbReference type="Google" id="ProtNLM"/>
    </source>
</evidence>
<evidence type="ECO:0000256" key="1">
    <source>
        <dbReference type="SAM" id="MobiDB-lite"/>
    </source>
</evidence>
<dbReference type="EMBL" id="KV425894">
    <property type="protein sequence ID" value="KZW01385.1"/>
    <property type="molecule type" value="Genomic_DNA"/>
</dbReference>
<organism evidence="3 4">
    <name type="scientific">Exidia glandulosa HHB12029</name>
    <dbReference type="NCBI Taxonomy" id="1314781"/>
    <lineage>
        <taxon>Eukaryota</taxon>
        <taxon>Fungi</taxon>
        <taxon>Dikarya</taxon>
        <taxon>Basidiomycota</taxon>
        <taxon>Agaricomycotina</taxon>
        <taxon>Agaricomycetes</taxon>
        <taxon>Auriculariales</taxon>
        <taxon>Exidiaceae</taxon>
        <taxon>Exidia</taxon>
    </lineage>
</organism>
<dbReference type="OrthoDB" id="3243926at2759"/>
<dbReference type="Proteomes" id="UP000077266">
    <property type="component" value="Unassembled WGS sequence"/>
</dbReference>
<dbReference type="PANTHER" id="PTHR42101:SF1">
    <property type="entry name" value="LOW TEMPERATURE REQUIREMENT A"/>
    <property type="match status" value="1"/>
</dbReference>
<dbReference type="AlphaFoldDB" id="A0A165NY90"/>
<evidence type="ECO:0000256" key="2">
    <source>
        <dbReference type="SAM" id="Phobius"/>
    </source>
</evidence>
<feature type="transmembrane region" description="Helical" evidence="2">
    <location>
        <begin position="291"/>
        <end position="310"/>
    </location>
</feature>
<feature type="transmembrane region" description="Helical" evidence="2">
    <location>
        <begin position="322"/>
        <end position="340"/>
    </location>
</feature>
<keyword evidence="4" id="KW-1185">Reference proteome</keyword>
<dbReference type="InParanoid" id="A0A165NY90"/>
<accession>A0A165NY90</accession>
<keyword evidence="2" id="KW-1133">Transmembrane helix</keyword>
<feature type="compositionally biased region" description="Acidic residues" evidence="1">
    <location>
        <begin position="542"/>
        <end position="552"/>
    </location>
</feature>
<feature type="transmembrane region" description="Helical" evidence="2">
    <location>
        <begin position="361"/>
        <end position="383"/>
    </location>
</feature>
<proteinExistence type="predicted"/>
<feature type="transmembrane region" description="Helical" evidence="2">
    <location>
        <begin position="253"/>
        <end position="279"/>
    </location>
</feature>
<feature type="transmembrane region" description="Helical" evidence="2">
    <location>
        <begin position="418"/>
        <end position="439"/>
    </location>
</feature>
<evidence type="ECO:0000313" key="3">
    <source>
        <dbReference type="EMBL" id="KZW01385.1"/>
    </source>
</evidence>
<feature type="transmembrane region" description="Helical" evidence="2">
    <location>
        <begin position="133"/>
        <end position="153"/>
    </location>
</feature>
<feature type="region of interest" description="Disordered" evidence="1">
    <location>
        <begin position="517"/>
        <end position="552"/>
    </location>
</feature>